<dbReference type="WBParaSite" id="ECPE_0000403801-mRNA-1">
    <property type="protein sequence ID" value="ECPE_0000403801-mRNA-1"/>
    <property type="gene ID" value="ECPE_0000403801"/>
</dbReference>
<protein>
    <recommendedName>
        <fullName evidence="1">LicD/FKTN/FKRP nucleotidyltransferase domain-containing protein</fullName>
    </recommendedName>
</protein>
<name>A0A183AAP6_9TREM</name>
<evidence type="ECO:0000259" key="1">
    <source>
        <dbReference type="Pfam" id="PF04991"/>
    </source>
</evidence>
<dbReference type="PANTHER" id="PTHR13627">
    <property type="entry name" value="FUKUTIN RELATED PROTEIN"/>
    <property type="match status" value="1"/>
</dbReference>
<evidence type="ECO:0000313" key="2">
    <source>
        <dbReference type="EMBL" id="VDP71418.1"/>
    </source>
</evidence>
<gene>
    <name evidence="2" type="ORF">ECPE_LOCUS4031</name>
</gene>
<dbReference type="AlphaFoldDB" id="A0A183AAP6"/>
<accession>A0A183AAP6</accession>
<sequence>MRDNHQWNKKQLEQLRELLSVSLTDGEAEQETGPSERNRGKLGHELFKSDKHSNKSPLLGYGPISLGSIPSALNTQPAMLRTFRENNPVLNLSRIYWKPGSGVSPLTSIECRKTDEQRRTLLHDTLQHWIRFADEHQIWWCLSYGSLIGSLRDGNIIPYDSDMDIFILGSQESKLRHLATNRWWIRRGKFNLITRPGPFCSRGPGERANCYGIKVAKLSDMCAFCGPFARVFMDYGKYIDLFSIHLELHTNKEGKPVKFGFVLEGQTDRNLVEWPLLIPLSRCQILGLEVPCPQQSHRLLEKLYGTDWRKPRRVCNGLTGEWEGI</sequence>
<dbReference type="InterPro" id="IPR052613">
    <property type="entry name" value="LicD_transferase"/>
</dbReference>
<evidence type="ECO:0000313" key="4">
    <source>
        <dbReference type="WBParaSite" id="ECPE_0000403801-mRNA-1"/>
    </source>
</evidence>
<dbReference type="InterPro" id="IPR007074">
    <property type="entry name" value="LicD/FKTN/FKRP_NTP_transf"/>
</dbReference>
<dbReference type="Pfam" id="PF04991">
    <property type="entry name" value="LicD"/>
    <property type="match status" value="1"/>
</dbReference>
<dbReference type="EMBL" id="UZAN01040932">
    <property type="protein sequence ID" value="VDP71418.1"/>
    <property type="molecule type" value="Genomic_DNA"/>
</dbReference>
<reference evidence="2 3" key="2">
    <citation type="submission" date="2018-11" db="EMBL/GenBank/DDBJ databases">
        <authorList>
            <consortium name="Pathogen Informatics"/>
        </authorList>
    </citation>
    <scope>NUCLEOTIDE SEQUENCE [LARGE SCALE GENOMIC DNA]</scope>
    <source>
        <strain evidence="2 3">Egypt</strain>
    </source>
</reference>
<dbReference type="Proteomes" id="UP000272942">
    <property type="component" value="Unassembled WGS sequence"/>
</dbReference>
<reference evidence="4" key="1">
    <citation type="submission" date="2016-06" db="UniProtKB">
        <authorList>
            <consortium name="WormBaseParasite"/>
        </authorList>
    </citation>
    <scope>IDENTIFICATION</scope>
</reference>
<dbReference type="OrthoDB" id="444255at2759"/>
<proteinExistence type="predicted"/>
<keyword evidence="3" id="KW-1185">Reference proteome</keyword>
<dbReference type="GO" id="GO:0009100">
    <property type="term" value="P:glycoprotein metabolic process"/>
    <property type="evidence" value="ECO:0007669"/>
    <property type="project" value="UniProtKB-ARBA"/>
</dbReference>
<organism evidence="4">
    <name type="scientific">Echinostoma caproni</name>
    <dbReference type="NCBI Taxonomy" id="27848"/>
    <lineage>
        <taxon>Eukaryota</taxon>
        <taxon>Metazoa</taxon>
        <taxon>Spiralia</taxon>
        <taxon>Lophotrochozoa</taxon>
        <taxon>Platyhelminthes</taxon>
        <taxon>Trematoda</taxon>
        <taxon>Digenea</taxon>
        <taxon>Plagiorchiida</taxon>
        <taxon>Echinostomata</taxon>
        <taxon>Echinostomatoidea</taxon>
        <taxon>Echinostomatidae</taxon>
        <taxon>Echinostoma</taxon>
    </lineage>
</organism>
<dbReference type="PANTHER" id="PTHR13627:SF35">
    <property type="entry name" value="LICD FAMILY PROTEIN"/>
    <property type="match status" value="1"/>
</dbReference>
<feature type="domain" description="LicD/FKTN/FKRP nucleotidyltransferase" evidence="1">
    <location>
        <begin position="134"/>
        <end position="171"/>
    </location>
</feature>
<evidence type="ECO:0000313" key="3">
    <source>
        <dbReference type="Proteomes" id="UP000272942"/>
    </source>
</evidence>